<organism evidence="1 2">
    <name type="scientific">Vaccinium darrowii</name>
    <dbReference type="NCBI Taxonomy" id="229202"/>
    <lineage>
        <taxon>Eukaryota</taxon>
        <taxon>Viridiplantae</taxon>
        <taxon>Streptophyta</taxon>
        <taxon>Embryophyta</taxon>
        <taxon>Tracheophyta</taxon>
        <taxon>Spermatophyta</taxon>
        <taxon>Magnoliopsida</taxon>
        <taxon>eudicotyledons</taxon>
        <taxon>Gunneridae</taxon>
        <taxon>Pentapetalae</taxon>
        <taxon>asterids</taxon>
        <taxon>Ericales</taxon>
        <taxon>Ericaceae</taxon>
        <taxon>Vaccinioideae</taxon>
        <taxon>Vaccinieae</taxon>
        <taxon>Vaccinium</taxon>
    </lineage>
</organism>
<name>A0ACB7YHQ2_9ERIC</name>
<gene>
    <name evidence="1" type="ORF">Vadar_023501</name>
</gene>
<protein>
    <submittedName>
        <fullName evidence="1">Uncharacterized protein</fullName>
    </submittedName>
</protein>
<reference evidence="1 2" key="1">
    <citation type="journal article" date="2021" name="Hortic Res">
        <title>High-quality reference genome and annotation aids understanding of berry development for evergreen blueberry (Vaccinium darrowii).</title>
        <authorList>
            <person name="Yu J."/>
            <person name="Hulse-Kemp A.M."/>
            <person name="Babiker E."/>
            <person name="Staton M."/>
        </authorList>
    </citation>
    <scope>NUCLEOTIDE SEQUENCE [LARGE SCALE GENOMIC DNA]</scope>
    <source>
        <strain evidence="2">cv. NJ 8807/NJ 8810</strain>
        <tissue evidence="1">Young leaf</tissue>
    </source>
</reference>
<accession>A0ACB7YHQ2</accession>
<dbReference type="EMBL" id="CM037158">
    <property type="protein sequence ID" value="KAH7852330.1"/>
    <property type="molecule type" value="Genomic_DNA"/>
</dbReference>
<evidence type="ECO:0000313" key="2">
    <source>
        <dbReference type="Proteomes" id="UP000828048"/>
    </source>
</evidence>
<keyword evidence="2" id="KW-1185">Reference proteome</keyword>
<dbReference type="Proteomes" id="UP000828048">
    <property type="component" value="Chromosome 8"/>
</dbReference>
<proteinExistence type="predicted"/>
<comment type="caution">
    <text evidence="1">The sequence shown here is derived from an EMBL/GenBank/DDBJ whole genome shotgun (WGS) entry which is preliminary data.</text>
</comment>
<sequence length="214" mass="23716">MQRDGVRPNGFSLATALKGCSMYMDIGFGKRVHAEESNAVSWSTLLHGYARMGEGDKVLRLFLGITELETRFSCFILSTFLNGCSKFQLCIARNVACLSNVKIGKQVQAHIVKNYLSENTYVGTPLVNMYAKNMCMDDAAILFHTLRKKGLSAWTAVISGYAQNYKVYKAMECFSQMQQEGLKPNEFALPSCFSGCSNLAALETGKQFHSLALK</sequence>
<evidence type="ECO:0000313" key="1">
    <source>
        <dbReference type="EMBL" id="KAH7852330.1"/>
    </source>
</evidence>